<dbReference type="EMBL" id="JAPTYD010000095">
    <property type="protein sequence ID" value="MCZ0964388.1"/>
    <property type="molecule type" value="Genomic_DNA"/>
</dbReference>
<sequence length="42" mass="4601">MSGVNPVDYISTTLRAILDGHPKARIEELMPWSFAQPSSLAT</sequence>
<reference evidence="2" key="1">
    <citation type="submission" date="2022-12" db="EMBL/GenBank/DDBJ databases">
        <title>Paracoccus sp. EF6 isolated from a lake water.</title>
        <authorList>
            <person name="Liu H."/>
        </authorList>
    </citation>
    <scope>NUCLEOTIDE SEQUENCE</scope>
    <source>
        <strain evidence="2">EF6</strain>
    </source>
</reference>
<keyword evidence="3" id="KW-1185">Reference proteome</keyword>
<gene>
    <name evidence="2" type="ORF">OU682_22760</name>
</gene>
<protein>
    <submittedName>
        <fullName evidence="2">Transposase domain-containing protein</fullName>
    </submittedName>
</protein>
<evidence type="ECO:0000313" key="3">
    <source>
        <dbReference type="Proteomes" id="UP001149822"/>
    </source>
</evidence>
<comment type="caution">
    <text evidence="2">The sequence shown here is derived from an EMBL/GenBank/DDBJ whole genome shotgun (WGS) entry which is preliminary data.</text>
</comment>
<proteinExistence type="predicted"/>
<name>A0ABT4JDE5_9RHOB</name>
<dbReference type="Proteomes" id="UP001149822">
    <property type="component" value="Unassembled WGS sequence"/>
</dbReference>
<organism evidence="2 3">
    <name type="scientific">Paracoccus benzoatiresistens</name>
    <dbReference type="NCBI Taxonomy" id="2997341"/>
    <lineage>
        <taxon>Bacteria</taxon>
        <taxon>Pseudomonadati</taxon>
        <taxon>Pseudomonadota</taxon>
        <taxon>Alphaproteobacteria</taxon>
        <taxon>Rhodobacterales</taxon>
        <taxon>Paracoccaceae</taxon>
        <taxon>Paracoccus</taxon>
    </lineage>
</organism>
<feature type="domain" description="Transposase IS66 C-terminal" evidence="1">
    <location>
        <begin position="1"/>
        <end position="32"/>
    </location>
</feature>
<dbReference type="InterPro" id="IPR039552">
    <property type="entry name" value="IS66_C"/>
</dbReference>
<accession>A0ABT4JDE5</accession>
<dbReference type="Pfam" id="PF13817">
    <property type="entry name" value="DDE_Tnp_IS66_C"/>
    <property type="match status" value="1"/>
</dbReference>
<evidence type="ECO:0000259" key="1">
    <source>
        <dbReference type="Pfam" id="PF13817"/>
    </source>
</evidence>
<evidence type="ECO:0000313" key="2">
    <source>
        <dbReference type="EMBL" id="MCZ0964388.1"/>
    </source>
</evidence>